<dbReference type="EMBL" id="WIGM01000872">
    <property type="protein sequence ID" value="KAF6809944.1"/>
    <property type="molecule type" value="Genomic_DNA"/>
</dbReference>
<evidence type="ECO:0000313" key="3">
    <source>
        <dbReference type="EMBL" id="KAF6809944.1"/>
    </source>
</evidence>
<dbReference type="Proteomes" id="UP000639643">
    <property type="component" value="Unassembled WGS sequence"/>
</dbReference>
<proteinExistence type="predicted"/>
<dbReference type="PANTHER" id="PTHR10039:SF16">
    <property type="entry name" value="GPI INOSITOL-DEACYLASE"/>
    <property type="match status" value="1"/>
</dbReference>
<organism evidence="3 4">
    <name type="scientific">Colletotrichum musicola</name>
    <dbReference type="NCBI Taxonomy" id="2175873"/>
    <lineage>
        <taxon>Eukaryota</taxon>
        <taxon>Fungi</taxon>
        <taxon>Dikarya</taxon>
        <taxon>Ascomycota</taxon>
        <taxon>Pezizomycotina</taxon>
        <taxon>Sordariomycetes</taxon>
        <taxon>Hypocreomycetidae</taxon>
        <taxon>Glomerellales</taxon>
        <taxon>Glomerellaceae</taxon>
        <taxon>Colletotrichum</taxon>
        <taxon>Colletotrichum orchidearum species complex</taxon>
    </lineage>
</organism>
<dbReference type="SUPFAM" id="SSF52540">
    <property type="entry name" value="P-loop containing nucleoside triphosphate hydrolases"/>
    <property type="match status" value="1"/>
</dbReference>
<keyword evidence="4" id="KW-1185">Reference proteome</keyword>
<sequence>MDGKRFIDGLRGLLAVADASFRLVFHFANAIEPSDRDPDLRERIMSLADEIQQLSGLLHRMALLATGLERDGTERWFGEPMLPVSLPSRLIACHQTLAKLEKSLQRRDVGAELKKKENGHCDPFLELRWPFTRAWTLDLIQELEGHKTAVADAVGSIRPGHSLENLWKEFMEKKDYRGRSAEMYRLTRYHGLKEPNDFAAANFFTMGFDYYVPLERHLKARNPASRFSFLEGEEFEKWATGAGQRLWMTGAAGTGKSVLAASVVDEVMRMGRRDVAVAFHFIEFSDLRTHEPQAFLGSLVVQLAARNEEARGMLDKYQKELQPEKGKAGRRPTIDRLMGLLATMAGLFHHVLVIVDGVDEARDEAEAVVRVLASLAVEKLSIAMVSRDEERICEIVRDEFKRVEIHTPHEEIRLFTAGELQKKLSSGKLFLPDSRAVDEAVRKISSQPNTTFLQASANVEFLCVLETPTQQENFLNDLPTSLNNTYQLFLHRFNRAPSASKALVQATLQLASITDGPLASVELCQALSVSGIPGLDPDSLAHPEVDESEFMTLCGFFLNKSDGGNRVSLASTSLKEFLERIDPSDPEFAGYHVSKASANRTLGLCALRFLSLEHFSRLPARSNSEEAFIVKRDARYPFYRYAALCWPHLSENLWDDPEFVEEATALCGSVQTPSFKAWCLEVCRFYQFHGSYNAR</sequence>
<dbReference type="AlphaFoldDB" id="A0A8H6MUW3"/>
<protein>
    <submittedName>
        <fullName evidence="3">Nacht and ankyrin domain protein</fullName>
    </submittedName>
</protein>
<dbReference type="Gene3D" id="3.40.50.300">
    <property type="entry name" value="P-loop containing nucleotide triphosphate hydrolases"/>
    <property type="match status" value="1"/>
</dbReference>
<feature type="domain" description="Nephrocystin 3-like N-terminal" evidence="2">
    <location>
        <begin position="229"/>
        <end position="387"/>
    </location>
</feature>
<dbReference type="PANTHER" id="PTHR10039">
    <property type="entry name" value="AMELOGENIN"/>
    <property type="match status" value="1"/>
</dbReference>
<comment type="caution">
    <text evidence="3">The sequence shown here is derived from an EMBL/GenBank/DDBJ whole genome shotgun (WGS) entry which is preliminary data.</text>
</comment>
<dbReference type="OrthoDB" id="194358at2759"/>
<evidence type="ECO:0000259" key="2">
    <source>
        <dbReference type="Pfam" id="PF24883"/>
    </source>
</evidence>
<gene>
    <name evidence="3" type="ORF">CMUS01_13580</name>
</gene>
<dbReference type="Pfam" id="PF24883">
    <property type="entry name" value="NPHP3_N"/>
    <property type="match status" value="1"/>
</dbReference>
<feature type="non-terminal residue" evidence="3">
    <location>
        <position position="695"/>
    </location>
</feature>
<evidence type="ECO:0000256" key="1">
    <source>
        <dbReference type="ARBA" id="ARBA00022737"/>
    </source>
</evidence>
<name>A0A8H6MUW3_9PEZI</name>
<accession>A0A8H6MUW3</accession>
<dbReference type="InterPro" id="IPR027417">
    <property type="entry name" value="P-loop_NTPase"/>
</dbReference>
<evidence type="ECO:0000313" key="4">
    <source>
        <dbReference type="Proteomes" id="UP000639643"/>
    </source>
</evidence>
<keyword evidence="1" id="KW-0677">Repeat</keyword>
<reference evidence="3" key="1">
    <citation type="journal article" date="2020" name="Phytopathology">
        <title>Genome Sequence Resources of Colletotrichum truncatum, C. plurivorum, C. musicola, and C. sojae: Four Species Pathogenic to Soybean (Glycine max).</title>
        <authorList>
            <person name="Rogerio F."/>
            <person name="Boufleur T.R."/>
            <person name="Ciampi-Guillardi M."/>
            <person name="Sukno S.A."/>
            <person name="Thon M.R."/>
            <person name="Massola Junior N.S."/>
            <person name="Baroncelli R."/>
        </authorList>
    </citation>
    <scope>NUCLEOTIDE SEQUENCE</scope>
    <source>
        <strain evidence="3">LFN0074</strain>
    </source>
</reference>
<dbReference type="InterPro" id="IPR056884">
    <property type="entry name" value="NPHP3-like_N"/>
</dbReference>